<dbReference type="InterPro" id="IPR000821">
    <property type="entry name" value="Ala_racemase"/>
</dbReference>
<evidence type="ECO:0000256" key="5">
    <source>
        <dbReference type="ARBA" id="ARBA00022898"/>
    </source>
</evidence>
<keyword evidence="3" id="KW-0813">Transport</keyword>
<feature type="transmembrane region" description="Helical" evidence="11">
    <location>
        <begin position="118"/>
        <end position="140"/>
    </location>
</feature>
<evidence type="ECO:0000256" key="8">
    <source>
        <dbReference type="ARBA" id="ARBA00023235"/>
    </source>
</evidence>
<keyword evidence="14" id="KW-1185">Reference proteome</keyword>
<dbReference type="Proteomes" id="UP000008281">
    <property type="component" value="Unassembled WGS sequence"/>
</dbReference>
<dbReference type="OrthoDB" id="186866at2759"/>
<feature type="transmembrane region" description="Helical" evidence="11">
    <location>
        <begin position="37"/>
        <end position="66"/>
    </location>
</feature>
<dbReference type="SUPFAM" id="SSF50621">
    <property type="entry name" value="Alanine racemase C-terminal domain-like"/>
    <property type="match status" value="1"/>
</dbReference>
<dbReference type="AlphaFoldDB" id="E3NPC7"/>
<organism evidence="14">
    <name type="scientific">Caenorhabditis remanei</name>
    <name type="common">Caenorhabditis vulgaris</name>
    <dbReference type="NCBI Taxonomy" id="31234"/>
    <lineage>
        <taxon>Eukaryota</taxon>
        <taxon>Metazoa</taxon>
        <taxon>Ecdysozoa</taxon>
        <taxon>Nematoda</taxon>
        <taxon>Chromadorea</taxon>
        <taxon>Rhabditida</taxon>
        <taxon>Rhabditina</taxon>
        <taxon>Rhabditomorpha</taxon>
        <taxon>Rhabditoidea</taxon>
        <taxon>Rhabditidae</taxon>
        <taxon>Peloderinae</taxon>
        <taxon>Caenorhabditis</taxon>
    </lineage>
</organism>
<dbReference type="SUPFAM" id="SSF51419">
    <property type="entry name" value="PLP-binding barrel"/>
    <property type="match status" value="1"/>
</dbReference>
<dbReference type="Pfam" id="PF01168">
    <property type="entry name" value="Ala_racemase_N"/>
    <property type="match status" value="1"/>
</dbReference>
<feature type="modified residue" description="N6-(pyridoxal phosphate)lysine" evidence="9">
    <location>
        <position position="434"/>
    </location>
</feature>
<accession>E3NPC7</accession>
<evidence type="ECO:0000256" key="4">
    <source>
        <dbReference type="ARBA" id="ARBA00022692"/>
    </source>
</evidence>
<dbReference type="PANTHER" id="PTHR30511:SF0">
    <property type="entry name" value="ALANINE RACEMASE, CATABOLIC-RELATED"/>
    <property type="match status" value="1"/>
</dbReference>
<dbReference type="EMBL" id="DS269345">
    <property type="protein sequence ID" value="EFP12971.1"/>
    <property type="molecule type" value="Genomic_DNA"/>
</dbReference>
<dbReference type="GO" id="GO:0016020">
    <property type="term" value="C:membrane"/>
    <property type="evidence" value="ECO:0007669"/>
    <property type="project" value="UniProtKB-SubCell"/>
</dbReference>
<dbReference type="PROSITE" id="PS00395">
    <property type="entry name" value="ALANINE_RACEMASE"/>
    <property type="match status" value="1"/>
</dbReference>
<keyword evidence="6 11" id="KW-1133">Transmembrane helix</keyword>
<dbReference type="Pfam" id="PF00324">
    <property type="entry name" value="AA_permease"/>
    <property type="match status" value="1"/>
</dbReference>
<dbReference type="STRING" id="31234.E3NPC7"/>
<feature type="region of interest" description="Disordered" evidence="10">
    <location>
        <begin position="212"/>
        <end position="272"/>
    </location>
</feature>
<feature type="transmembrane region" description="Helical" evidence="11">
    <location>
        <begin position="12"/>
        <end position="31"/>
    </location>
</feature>
<evidence type="ECO:0000256" key="7">
    <source>
        <dbReference type="ARBA" id="ARBA00023136"/>
    </source>
</evidence>
<evidence type="ECO:0000259" key="12">
    <source>
        <dbReference type="SMART" id="SM01005"/>
    </source>
</evidence>
<feature type="transmembrane region" description="Helical" evidence="11">
    <location>
        <begin position="190"/>
        <end position="210"/>
    </location>
</feature>
<evidence type="ECO:0000313" key="14">
    <source>
        <dbReference type="Proteomes" id="UP000008281"/>
    </source>
</evidence>
<dbReference type="InParanoid" id="E3NPC7"/>
<dbReference type="Gene3D" id="1.20.1740.10">
    <property type="entry name" value="Amino acid/polyamine transporter I"/>
    <property type="match status" value="1"/>
</dbReference>
<dbReference type="PRINTS" id="PR00992">
    <property type="entry name" value="ALARACEMASE"/>
</dbReference>
<dbReference type="GO" id="GO:0055085">
    <property type="term" value="P:transmembrane transport"/>
    <property type="evidence" value="ECO:0007669"/>
    <property type="project" value="InterPro"/>
</dbReference>
<evidence type="ECO:0000256" key="10">
    <source>
        <dbReference type="SAM" id="MobiDB-lite"/>
    </source>
</evidence>
<dbReference type="Gene3D" id="3.20.20.10">
    <property type="entry name" value="Alanine racemase"/>
    <property type="match status" value="1"/>
</dbReference>
<name>E3NPC7_CAERE</name>
<dbReference type="InterPro" id="IPR009006">
    <property type="entry name" value="Ala_racemase/Decarboxylase_C"/>
</dbReference>
<keyword evidence="5 9" id="KW-0663">Pyridoxal phosphate</keyword>
<dbReference type="GO" id="GO:0005829">
    <property type="term" value="C:cytosol"/>
    <property type="evidence" value="ECO:0007669"/>
    <property type="project" value="TreeGrafter"/>
</dbReference>
<reference evidence="13" key="1">
    <citation type="submission" date="2007-07" db="EMBL/GenBank/DDBJ databases">
        <title>PCAP assembly of the Caenorhabditis remanei genome.</title>
        <authorList>
            <consortium name="The Caenorhabditis remanei Sequencing Consortium"/>
            <person name="Wilson R.K."/>
        </authorList>
    </citation>
    <scope>NUCLEOTIDE SEQUENCE [LARGE SCALE GENOMIC DNA]</scope>
    <source>
        <strain evidence="13">PB4641</strain>
    </source>
</reference>
<evidence type="ECO:0000256" key="2">
    <source>
        <dbReference type="ARBA" id="ARBA00004141"/>
    </source>
</evidence>
<evidence type="ECO:0000256" key="11">
    <source>
        <dbReference type="SAM" id="Phobius"/>
    </source>
</evidence>
<dbReference type="SMART" id="SM01005">
    <property type="entry name" value="Ala_racemase_C"/>
    <property type="match status" value="1"/>
</dbReference>
<proteinExistence type="predicted"/>
<protein>
    <recommendedName>
        <fullName evidence="12">Alanine racemase C-terminal domain-containing protein</fullName>
    </recommendedName>
</protein>
<dbReference type="InterPro" id="IPR004840">
    <property type="entry name" value="Amino_acid_permease_CS"/>
</dbReference>
<comment type="cofactor">
    <cofactor evidence="1 9">
        <name>pyridoxal 5'-phosphate</name>
        <dbReference type="ChEBI" id="CHEBI:597326"/>
    </cofactor>
</comment>
<evidence type="ECO:0000313" key="13">
    <source>
        <dbReference type="EMBL" id="EFP12971.1"/>
    </source>
</evidence>
<feature type="transmembrane region" description="Helical" evidence="11">
    <location>
        <begin position="87"/>
        <end position="112"/>
    </location>
</feature>
<keyword evidence="7 11" id="KW-0472">Membrane</keyword>
<gene>
    <name evidence="13" type="ORF">CRE_10733</name>
</gene>
<dbReference type="InterPro" id="IPR011079">
    <property type="entry name" value="Ala_racemase_C"/>
</dbReference>
<dbReference type="GO" id="GO:0030170">
    <property type="term" value="F:pyridoxal phosphate binding"/>
    <property type="evidence" value="ECO:0007669"/>
    <property type="project" value="TreeGrafter"/>
</dbReference>
<sequence>MQRSMGARHLIMIALGGVIGSGLFLSSGYTISQAGPLGAVIAYGIGAVVVWLVMACLGELAVAYPVSGAFHIYAARAIGPATGFTTAWLYWLCWVVALGSEFTAAGILMQRWFPGVEVWVWCLVFAAALFAINAISARVFGETEFWFSLIKVAAIIALIVLGGAAIFGFTPFSAEPHPAVLFENFSTSAGLFPTGFGGVLVTALAGGGRLQRLRAGGRRRRRDTGSGPQHPPRAPFHRASARRAQREHGRRARLPHHERRGGGDRLSGAGLNRRFRGGRGLDVDRRVVVLPPPSLRARRRRRRIARLPHPAVPVRADSRIRAARHLDDRCRLRPEPGRGALLRDPIRGAVLPLLLVAARPTRHGPRERFDGRYRVEPALGREPGGNGRVLGPAAGRMTAGGARVEIDRSALESNLRYLLAEMGSASPEVCAVLKSDAYGHGIEHVLPVVLAAGVTAVGIVSNPEARLVRELGFGGRILRVRAATSAEARGALPMAVEEWLGGLAHARALAAIAEAVDVSIPVHLALNSTGLSKESLDLGASGADAELAGIVASRRLDVRGIAAHFPREDAHDVREGLSAFRADADRVLEALGPDRAAGVQRHCATSFAALEVPESRLDLVRIGAALYGDSSAAAPWQRRAMRIVSEVSTVCRYPAGRTVGYERHHRLDAETRIATVPLGYGDGVPRSLGGRGWALVGGRSVPIVDHLAMNTLAIDVTEIPEVGPGDEVVLYGRQGEAELDGGALELASGQIAAAAYTGMGRILPREPVA</sequence>
<dbReference type="GO" id="GO:0008784">
    <property type="term" value="F:alanine racemase activity"/>
    <property type="evidence" value="ECO:0007669"/>
    <property type="project" value="InterPro"/>
</dbReference>
<feature type="compositionally biased region" description="Basic residues" evidence="10">
    <location>
        <begin position="235"/>
        <end position="259"/>
    </location>
</feature>
<dbReference type="Gene3D" id="2.40.37.10">
    <property type="entry name" value="Lyase, Ornithine Decarboxylase, Chain A, domain 1"/>
    <property type="match status" value="1"/>
</dbReference>
<dbReference type="PROSITE" id="PS00218">
    <property type="entry name" value="AMINO_ACID_PERMEASE_1"/>
    <property type="match status" value="1"/>
</dbReference>
<dbReference type="HOGENOM" id="CLU_363388_0_0_1"/>
<dbReference type="eggNOG" id="KOG1286">
    <property type="taxonomic scope" value="Eukaryota"/>
</dbReference>
<feature type="compositionally biased region" description="Basic residues" evidence="10">
    <location>
        <begin position="212"/>
        <end position="222"/>
    </location>
</feature>
<dbReference type="InterPro" id="IPR029066">
    <property type="entry name" value="PLP-binding_barrel"/>
</dbReference>
<dbReference type="Pfam" id="PF00842">
    <property type="entry name" value="Ala_racemase_C"/>
    <property type="match status" value="1"/>
</dbReference>
<dbReference type="GO" id="GO:0030632">
    <property type="term" value="P:D-alanine biosynthetic process"/>
    <property type="evidence" value="ECO:0007669"/>
    <property type="project" value="TreeGrafter"/>
</dbReference>
<keyword evidence="4 11" id="KW-0812">Transmembrane</keyword>
<dbReference type="InterPro" id="IPR001608">
    <property type="entry name" value="Ala_racemase_N"/>
</dbReference>
<dbReference type="GO" id="GO:0006865">
    <property type="term" value="P:amino acid transport"/>
    <property type="evidence" value="ECO:0007669"/>
    <property type="project" value="InterPro"/>
</dbReference>
<evidence type="ECO:0000256" key="1">
    <source>
        <dbReference type="ARBA" id="ARBA00001933"/>
    </source>
</evidence>
<feature type="domain" description="Alanine racemase C-terminal" evidence="12">
    <location>
        <begin position="640"/>
        <end position="768"/>
    </location>
</feature>
<keyword evidence="8" id="KW-0413">Isomerase</keyword>
<comment type="subcellular location">
    <subcellularLocation>
        <location evidence="2">Membrane</location>
        <topology evidence="2">Multi-pass membrane protein</topology>
    </subcellularLocation>
</comment>
<evidence type="ECO:0000256" key="3">
    <source>
        <dbReference type="ARBA" id="ARBA00022448"/>
    </source>
</evidence>
<dbReference type="PANTHER" id="PTHR30511">
    <property type="entry name" value="ALANINE RACEMASE"/>
    <property type="match status" value="1"/>
</dbReference>
<evidence type="ECO:0000256" key="6">
    <source>
        <dbReference type="ARBA" id="ARBA00022989"/>
    </source>
</evidence>
<dbReference type="InterPro" id="IPR020622">
    <property type="entry name" value="Ala_racemase_pyridoxalP-BS"/>
</dbReference>
<dbReference type="InterPro" id="IPR004841">
    <property type="entry name" value="AA-permease/SLC12A_dom"/>
</dbReference>
<feature type="transmembrane region" description="Helical" evidence="11">
    <location>
        <begin position="152"/>
        <end position="170"/>
    </location>
</feature>
<evidence type="ECO:0000256" key="9">
    <source>
        <dbReference type="PIRSR" id="PIRSR600821-50"/>
    </source>
</evidence>